<dbReference type="EMBL" id="MU002102">
    <property type="protein sequence ID" value="KAF2789959.1"/>
    <property type="molecule type" value="Genomic_DNA"/>
</dbReference>
<protein>
    <submittedName>
        <fullName evidence="2">Uncharacterized protein</fullName>
    </submittedName>
</protein>
<accession>A0A6A6X0U2</accession>
<reference evidence="2" key="1">
    <citation type="journal article" date="2020" name="Stud. Mycol.">
        <title>101 Dothideomycetes genomes: a test case for predicting lifestyles and emergence of pathogens.</title>
        <authorList>
            <person name="Haridas S."/>
            <person name="Albert R."/>
            <person name="Binder M."/>
            <person name="Bloem J."/>
            <person name="Labutti K."/>
            <person name="Salamov A."/>
            <person name="Andreopoulos B."/>
            <person name="Baker S."/>
            <person name="Barry K."/>
            <person name="Bills G."/>
            <person name="Bluhm B."/>
            <person name="Cannon C."/>
            <person name="Castanera R."/>
            <person name="Culley D."/>
            <person name="Daum C."/>
            <person name="Ezra D."/>
            <person name="Gonzalez J."/>
            <person name="Henrissat B."/>
            <person name="Kuo A."/>
            <person name="Liang C."/>
            <person name="Lipzen A."/>
            <person name="Lutzoni F."/>
            <person name="Magnuson J."/>
            <person name="Mondo S."/>
            <person name="Nolan M."/>
            <person name="Ohm R."/>
            <person name="Pangilinan J."/>
            <person name="Park H.-J."/>
            <person name="Ramirez L."/>
            <person name="Alfaro M."/>
            <person name="Sun H."/>
            <person name="Tritt A."/>
            <person name="Yoshinaga Y."/>
            <person name="Zwiers L.-H."/>
            <person name="Turgeon B."/>
            <person name="Goodwin S."/>
            <person name="Spatafora J."/>
            <person name="Crous P."/>
            <person name="Grigoriev I."/>
        </authorList>
    </citation>
    <scope>NUCLEOTIDE SEQUENCE</scope>
    <source>
        <strain evidence="2">CBS 109.77</strain>
    </source>
</reference>
<dbReference type="AlphaFoldDB" id="A0A6A6X0U2"/>
<proteinExistence type="predicted"/>
<name>A0A6A6X0U2_9PLEO</name>
<feature type="transmembrane region" description="Helical" evidence="1">
    <location>
        <begin position="30"/>
        <end position="55"/>
    </location>
</feature>
<evidence type="ECO:0000256" key="1">
    <source>
        <dbReference type="SAM" id="Phobius"/>
    </source>
</evidence>
<sequence>MTLDFSALIYAFCSFFFCKVTYYYDLPPLRMIMLTLASILFPTAHQSVFPLYWCIQHDIQRLVIHKETTSQAV</sequence>
<evidence type="ECO:0000313" key="2">
    <source>
        <dbReference type="EMBL" id="KAF2789959.1"/>
    </source>
</evidence>
<evidence type="ECO:0000313" key="3">
    <source>
        <dbReference type="Proteomes" id="UP000799757"/>
    </source>
</evidence>
<organism evidence="2 3">
    <name type="scientific">Melanomma pulvis-pyrius CBS 109.77</name>
    <dbReference type="NCBI Taxonomy" id="1314802"/>
    <lineage>
        <taxon>Eukaryota</taxon>
        <taxon>Fungi</taxon>
        <taxon>Dikarya</taxon>
        <taxon>Ascomycota</taxon>
        <taxon>Pezizomycotina</taxon>
        <taxon>Dothideomycetes</taxon>
        <taxon>Pleosporomycetidae</taxon>
        <taxon>Pleosporales</taxon>
        <taxon>Melanommataceae</taxon>
        <taxon>Melanomma</taxon>
    </lineage>
</organism>
<keyword evidence="1" id="KW-1133">Transmembrane helix</keyword>
<feature type="transmembrane region" description="Helical" evidence="1">
    <location>
        <begin position="7"/>
        <end position="24"/>
    </location>
</feature>
<keyword evidence="3" id="KW-1185">Reference proteome</keyword>
<keyword evidence="1" id="KW-0472">Membrane</keyword>
<keyword evidence="1" id="KW-0812">Transmembrane</keyword>
<gene>
    <name evidence="2" type="ORF">K505DRAFT_86454</name>
</gene>
<dbReference type="Proteomes" id="UP000799757">
    <property type="component" value="Unassembled WGS sequence"/>
</dbReference>